<gene>
    <name evidence="2" type="ORF">GCM10010918_09710</name>
</gene>
<dbReference type="Proteomes" id="UP000600247">
    <property type="component" value="Unassembled WGS sequence"/>
</dbReference>
<dbReference type="AlphaFoldDB" id="A0A917GW56"/>
<dbReference type="EMBL" id="BMHY01000001">
    <property type="protein sequence ID" value="GGG58639.1"/>
    <property type="molecule type" value="Genomic_DNA"/>
</dbReference>
<evidence type="ECO:0000313" key="3">
    <source>
        <dbReference type="Proteomes" id="UP000600247"/>
    </source>
</evidence>
<keyword evidence="1" id="KW-0732">Signal</keyword>
<evidence type="ECO:0000313" key="2">
    <source>
        <dbReference type="EMBL" id="GGG58639.1"/>
    </source>
</evidence>
<reference evidence="2 3" key="1">
    <citation type="journal article" date="2014" name="Int. J. Syst. Evol. Microbiol.">
        <title>Complete genome sequence of Corynebacterium casei LMG S-19264T (=DSM 44701T), isolated from a smear-ripened cheese.</title>
        <authorList>
            <consortium name="US DOE Joint Genome Institute (JGI-PGF)"/>
            <person name="Walter F."/>
            <person name="Albersmeier A."/>
            <person name="Kalinowski J."/>
            <person name="Ruckert C."/>
        </authorList>
    </citation>
    <scope>NUCLEOTIDE SEQUENCE [LARGE SCALE GENOMIC DNA]</scope>
    <source>
        <strain evidence="2 3">CGMCC 1.15286</strain>
    </source>
</reference>
<proteinExistence type="predicted"/>
<feature type="chain" id="PRO_5036849440" evidence="1">
    <location>
        <begin position="26"/>
        <end position="146"/>
    </location>
</feature>
<evidence type="ECO:0000256" key="1">
    <source>
        <dbReference type="SAM" id="SignalP"/>
    </source>
</evidence>
<keyword evidence="3" id="KW-1185">Reference proteome</keyword>
<feature type="signal peptide" evidence="1">
    <location>
        <begin position="1"/>
        <end position="25"/>
    </location>
</feature>
<comment type="caution">
    <text evidence="2">The sequence shown here is derived from an EMBL/GenBank/DDBJ whole genome shotgun (WGS) entry which is preliminary data.</text>
</comment>
<protein>
    <submittedName>
        <fullName evidence="2">Uncharacterized protein</fullName>
    </submittedName>
</protein>
<dbReference type="RefSeq" id="WP_188887755.1">
    <property type="nucleotide sequence ID" value="NZ_BMHY01000001.1"/>
</dbReference>
<organism evidence="2 3">
    <name type="scientific">Paenibacillus radicis</name>
    <name type="common">ex Gao et al. 2016</name>
    <dbReference type="NCBI Taxonomy" id="1737354"/>
    <lineage>
        <taxon>Bacteria</taxon>
        <taxon>Bacillati</taxon>
        <taxon>Bacillota</taxon>
        <taxon>Bacilli</taxon>
        <taxon>Bacillales</taxon>
        <taxon>Paenibacillaceae</taxon>
        <taxon>Paenibacillus</taxon>
    </lineage>
</organism>
<accession>A0A917GW56</accession>
<sequence length="146" mass="16222">MPLQRLAAMLLAVGMMFGFAMSASAEAPNNEPFKPVQVFDVKAGKVVKSVPNDKQFQSFAHSWIGSVTGLAPQLKNDDSCSYVYRIPLEKPATIKVNGIKVAAEDVFLFYCDEKPPLLLVFDEQRRPYLLLFSADIKPFIQKIGLP</sequence>
<name>A0A917GW56_9BACL</name>